<dbReference type="EMBL" id="JBBMFL010000002">
    <property type="protein sequence ID" value="MEQ2543952.1"/>
    <property type="molecule type" value="Genomic_DNA"/>
</dbReference>
<evidence type="ECO:0000313" key="3">
    <source>
        <dbReference type="Proteomes" id="UP001460202"/>
    </source>
</evidence>
<proteinExistence type="predicted"/>
<name>A0ABV1GU81_9BACT</name>
<dbReference type="Pfam" id="PF03602">
    <property type="entry name" value="Cons_hypoth95"/>
    <property type="match status" value="1"/>
</dbReference>
<dbReference type="InterPro" id="IPR029063">
    <property type="entry name" value="SAM-dependent_MTases_sf"/>
</dbReference>
<dbReference type="CDD" id="cd02440">
    <property type="entry name" value="AdoMet_MTases"/>
    <property type="match status" value="1"/>
</dbReference>
<feature type="domain" description="THUMP-like" evidence="1">
    <location>
        <begin position="313"/>
        <end position="377"/>
    </location>
</feature>
<dbReference type="RefSeq" id="WP_349093767.1">
    <property type="nucleotide sequence ID" value="NZ_JBBMFL010000002.1"/>
</dbReference>
<protein>
    <submittedName>
        <fullName evidence="2">RsmD family RNA methyltransferase</fullName>
    </submittedName>
</protein>
<accession>A0ABV1GU81</accession>
<evidence type="ECO:0000259" key="1">
    <source>
        <dbReference type="Pfam" id="PF18096"/>
    </source>
</evidence>
<organism evidence="2 3">
    <name type="scientific">Alistipes intestinihominis</name>
    <dbReference type="NCBI Taxonomy" id="3133172"/>
    <lineage>
        <taxon>Bacteria</taxon>
        <taxon>Pseudomonadati</taxon>
        <taxon>Bacteroidota</taxon>
        <taxon>Bacteroidia</taxon>
        <taxon>Bacteroidales</taxon>
        <taxon>Rikenellaceae</taxon>
        <taxon>Alistipes</taxon>
    </lineage>
</organism>
<dbReference type="SUPFAM" id="SSF53335">
    <property type="entry name" value="S-adenosyl-L-methionine-dependent methyltransferases"/>
    <property type="match status" value="1"/>
</dbReference>
<keyword evidence="2" id="KW-0489">Methyltransferase</keyword>
<dbReference type="GO" id="GO:0008168">
    <property type="term" value="F:methyltransferase activity"/>
    <property type="evidence" value="ECO:0007669"/>
    <property type="project" value="UniProtKB-KW"/>
</dbReference>
<dbReference type="Proteomes" id="UP001460202">
    <property type="component" value="Unassembled WGS sequence"/>
</dbReference>
<comment type="caution">
    <text evidence="2">The sequence shown here is derived from an EMBL/GenBank/DDBJ whole genome shotgun (WGS) entry which is preliminary data.</text>
</comment>
<gene>
    <name evidence="2" type="ORF">WMO46_03175</name>
</gene>
<dbReference type="GO" id="GO:0032259">
    <property type="term" value="P:methylation"/>
    <property type="evidence" value="ECO:0007669"/>
    <property type="project" value="UniProtKB-KW"/>
</dbReference>
<sequence>MITSEEYTLLLTGEVQRAIAAARDRDPIEVAKDRRVPHARLVATQVKYLARAAQKLPSYAAAQCILPPLAFEQASSEACAAHKRIGGDTVLDLTCGLGVDAFFLSRRFGRVVTLERNDVLARVAAENFSRLGATNIEVVNTSAEEYLRRDGLHFDWIYTDPDRRSAEGRKLVRLEDCSPDIIALKPLLDRVSGRLCIKNSPLFDIGEALRLFPDSRVEVVSLDGECKEVLVYADGMGPLVTATALGHGSFSARPGDTAPEPETFDPACCRWLVVPDVALQKARLVRLHLAGKAAVWSENGYGFAAEEPQVVLGRVHAVERIEPYDPKRLKRELKGRGAEVLKRDFPLAAEELMRRLGLHPGAELRLAFTKIGNDFWVIRLK</sequence>
<reference evidence="2 3" key="1">
    <citation type="submission" date="2024-03" db="EMBL/GenBank/DDBJ databases">
        <title>Human intestinal bacterial collection.</title>
        <authorList>
            <person name="Pauvert C."/>
            <person name="Hitch T.C.A."/>
            <person name="Clavel T."/>
        </authorList>
    </citation>
    <scope>NUCLEOTIDE SEQUENCE [LARGE SCALE GENOMIC DNA]</scope>
    <source>
        <strain evidence="2 3">CLA-KB-H122</strain>
    </source>
</reference>
<dbReference type="Gene3D" id="3.40.50.150">
    <property type="entry name" value="Vaccinia Virus protein VP39"/>
    <property type="match status" value="1"/>
</dbReference>
<keyword evidence="2" id="KW-0808">Transferase</keyword>
<dbReference type="Pfam" id="PF18096">
    <property type="entry name" value="Thump_like"/>
    <property type="match status" value="1"/>
</dbReference>
<evidence type="ECO:0000313" key="2">
    <source>
        <dbReference type="EMBL" id="MEQ2543952.1"/>
    </source>
</evidence>
<dbReference type="InterPro" id="IPR041497">
    <property type="entry name" value="Thump-like"/>
</dbReference>
<keyword evidence="3" id="KW-1185">Reference proteome</keyword>